<organism evidence="9 10">
    <name type="scientific">Herbaspirillum frisingense</name>
    <dbReference type="NCBI Taxonomy" id="92645"/>
    <lineage>
        <taxon>Bacteria</taxon>
        <taxon>Pseudomonadati</taxon>
        <taxon>Pseudomonadota</taxon>
        <taxon>Betaproteobacteria</taxon>
        <taxon>Burkholderiales</taxon>
        <taxon>Oxalobacteraceae</taxon>
        <taxon>Herbaspirillum</taxon>
    </lineage>
</organism>
<comment type="subcellular location">
    <subcellularLocation>
        <location evidence="1">Cell membrane</location>
        <topology evidence="1">Multi-pass membrane protein</topology>
    </subcellularLocation>
</comment>
<feature type="transmembrane region" description="Helical" evidence="6">
    <location>
        <begin position="313"/>
        <end position="335"/>
    </location>
</feature>
<keyword evidence="4 6" id="KW-1133">Transmembrane helix</keyword>
<name>A0ABU1P7N3_9BURK</name>
<reference evidence="9 10" key="1">
    <citation type="submission" date="2023-07" db="EMBL/GenBank/DDBJ databases">
        <title>Sorghum-associated microbial communities from plants grown in Nebraska, USA.</title>
        <authorList>
            <person name="Schachtman D."/>
        </authorList>
    </citation>
    <scope>NUCLEOTIDE SEQUENCE [LARGE SCALE GENOMIC DNA]</scope>
    <source>
        <strain evidence="9 10">596</strain>
    </source>
</reference>
<keyword evidence="5 6" id="KW-0472">Membrane</keyword>
<feature type="transmembrane region" description="Helical" evidence="6">
    <location>
        <begin position="470"/>
        <end position="493"/>
    </location>
</feature>
<feature type="transmembrane region" description="Helical" evidence="6">
    <location>
        <begin position="705"/>
        <end position="728"/>
    </location>
</feature>
<evidence type="ECO:0000256" key="2">
    <source>
        <dbReference type="ARBA" id="ARBA00022475"/>
    </source>
</evidence>
<evidence type="ECO:0000256" key="1">
    <source>
        <dbReference type="ARBA" id="ARBA00004651"/>
    </source>
</evidence>
<dbReference type="PANTHER" id="PTHR30287:SF1">
    <property type="entry name" value="INNER MEMBRANE PROTEIN"/>
    <property type="match status" value="1"/>
</dbReference>
<evidence type="ECO:0000259" key="7">
    <source>
        <dbReference type="Pfam" id="PF02687"/>
    </source>
</evidence>
<feature type="transmembrane region" description="Helical" evidence="6">
    <location>
        <begin position="760"/>
        <end position="783"/>
    </location>
</feature>
<feature type="transmembrane region" description="Helical" evidence="6">
    <location>
        <begin position="795"/>
        <end position="817"/>
    </location>
</feature>
<dbReference type="PANTHER" id="PTHR30287">
    <property type="entry name" value="MEMBRANE COMPONENT OF PREDICTED ABC SUPERFAMILY METABOLITE UPTAKE TRANSPORTER"/>
    <property type="match status" value="1"/>
</dbReference>
<dbReference type="InterPro" id="IPR003838">
    <property type="entry name" value="ABC3_permease_C"/>
</dbReference>
<feature type="domain" description="MacB-like periplasmic core" evidence="8">
    <location>
        <begin position="22"/>
        <end position="229"/>
    </location>
</feature>
<evidence type="ECO:0000313" key="10">
    <source>
        <dbReference type="Proteomes" id="UP001260715"/>
    </source>
</evidence>
<protein>
    <submittedName>
        <fullName evidence="9">ABC transport system permease protein</fullName>
    </submittedName>
</protein>
<evidence type="ECO:0000256" key="4">
    <source>
        <dbReference type="ARBA" id="ARBA00022989"/>
    </source>
</evidence>
<evidence type="ECO:0000256" key="6">
    <source>
        <dbReference type="SAM" id="Phobius"/>
    </source>
</evidence>
<gene>
    <name evidence="9" type="ORF">J2W50_000101</name>
</gene>
<feature type="transmembrane region" description="Helical" evidence="6">
    <location>
        <begin position="421"/>
        <end position="444"/>
    </location>
</feature>
<dbReference type="EMBL" id="JAVDSJ010000001">
    <property type="protein sequence ID" value="MDR6581926.1"/>
    <property type="molecule type" value="Genomic_DNA"/>
</dbReference>
<feature type="transmembrane region" description="Helical" evidence="6">
    <location>
        <begin position="20"/>
        <end position="39"/>
    </location>
</feature>
<dbReference type="RefSeq" id="WP_102664591.1">
    <property type="nucleotide sequence ID" value="NZ_JAVDSJ010000001.1"/>
</dbReference>
<dbReference type="InterPro" id="IPR038766">
    <property type="entry name" value="Membrane_comp_ABC_pdt"/>
</dbReference>
<evidence type="ECO:0000256" key="5">
    <source>
        <dbReference type="ARBA" id="ARBA00023136"/>
    </source>
</evidence>
<evidence type="ECO:0000256" key="3">
    <source>
        <dbReference type="ARBA" id="ARBA00022692"/>
    </source>
</evidence>
<feature type="domain" description="ABC3 transporter permease C-terminal" evidence="7">
    <location>
        <begin position="711"/>
        <end position="825"/>
    </location>
</feature>
<keyword evidence="10" id="KW-1185">Reference proteome</keyword>
<feature type="transmembrane region" description="Helical" evidence="6">
    <location>
        <begin position="261"/>
        <end position="281"/>
    </location>
</feature>
<comment type="caution">
    <text evidence="9">The sequence shown here is derived from an EMBL/GenBank/DDBJ whole genome shotgun (WGS) entry which is preliminary data.</text>
</comment>
<proteinExistence type="predicted"/>
<evidence type="ECO:0000313" key="9">
    <source>
        <dbReference type="EMBL" id="MDR6581926.1"/>
    </source>
</evidence>
<sequence length="832" mass="90416">MFQQALRMTLRDWRTGELRFLLIALIVAVAALSSVGFFVDRMRAGMARDAHQLLGADLLVAADQPLPPQWVQQAGQQGLLQAQTQVFPSMAQAGEGDAARSVLSSIKAVTPGYPLRGQLRLRAADGSDRPAEGIPQPGTVWVDPQILSQLDVKLGDTIKLGDLPLKIAAIISVEPDRGSAFVNFAPRVMLGQADLAATHLVQLGSRVTYRLLIAGPAVEVQRYQKQIERQIDAEKLRGVRLESLENGRPEMRATLDRAEQFLSLVGLLSAMLAALAVAMAARRFMLRHLDACAMLRCFGMTQAQVTRLYLTEFIVIGLVASVIGMLVGFAAHFALLQWLGSFMPTALPAPGWAPAVQGVATGLLLLVGFALPPILQLRNVPHNRVIRRDQGAPQAMTVLTYVLGTLVFSGLLLWQAGDLKLGLLTIAGFLGGFGLFALVAWLCLRALRSMRGLVDRQSWRFAIDGLQRRPAAAVMQVVALGLGLMALLLLTVIRGDLVGAWRQATPADAPNRFIINIQPDQRQAVQQVLQQGGVKDAALYPMIRGRLVQINGRPVNPADYQEDRAKRLADREFNLSTMAEIPPGNGIVAGRWYDDRQPEASVERGLAQTLGIQLGDRLQFDIAGQLVEAPVTSLRKLEWGSLRVNFFVILNPTLMRDTPQSWITAVHLDPQQEALGNRLTRDFPNLTVVDIGSVLRQIQEVVGQVISAVEFLFLFTLCSGVLVLYAALAGSQDERVREAGLLRALGATRQELSRAQRIEVLLVGSLAGLLAASGAAGIGWALAHYVFNFDWSFSPLVWVAGMGLGAACSALGGWAGLRHVLRRPPLQTLREA</sequence>
<keyword evidence="3 6" id="KW-0812">Transmembrane</keyword>
<feature type="transmembrane region" description="Helical" evidence="6">
    <location>
        <begin position="396"/>
        <end position="415"/>
    </location>
</feature>
<dbReference type="Pfam" id="PF12704">
    <property type="entry name" value="MacB_PCD"/>
    <property type="match status" value="1"/>
</dbReference>
<dbReference type="InterPro" id="IPR025857">
    <property type="entry name" value="MacB_PCD"/>
</dbReference>
<dbReference type="Pfam" id="PF02687">
    <property type="entry name" value="FtsX"/>
    <property type="match status" value="2"/>
</dbReference>
<feature type="transmembrane region" description="Helical" evidence="6">
    <location>
        <begin position="355"/>
        <end position="375"/>
    </location>
</feature>
<dbReference type="Proteomes" id="UP001260715">
    <property type="component" value="Unassembled WGS sequence"/>
</dbReference>
<keyword evidence="2" id="KW-1003">Cell membrane</keyword>
<evidence type="ECO:0000259" key="8">
    <source>
        <dbReference type="Pfam" id="PF12704"/>
    </source>
</evidence>
<feature type="domain" description="ABC3 transporter permease C-terminal" evidence="7">
    <location>
        <begin position="264"/>
        <end position="380"/>
    </location>
</feature>
<accession>A0ABU1P7N3</accession>